<dbReference type="Pfam" id="PF02576">
    <property type="entry name" value="RimP_N"/>
    <property type="match status" value="1"/>
</dbReference>
<reference evidence="5 6" key="1">
    <citation type="submission" date="2024-07" db="EMBL/GenBank/DDBJ databases">
        <title>Draft Genome Sequence of Ferrimicrobium acidiphilum Strain YE2023, Isolated from a Pulp of Bioleach Reactor.</title>
        <authorList>
            <person name="Elkina Y.A."/>
            <person name="Bulaeva A.G."/>
            <person name="Beletsky A.V."/>
            <person name="Mardanov A.V."/>
        </authorList>
    </citation>
    <scope>NUCLEOTIDE SEQUENCE [LARGE SCALE GENOMIC DNA]</scope>
    <source>
        <strain evidence="5 6">YE2023</strain>
    </source>
</reference>
<evidence type="ECO:0000259" key="4">
    <source>
        <dbReference type="Pfam" id="PF02576"/>
    </source>
</evidence>
<gene>
    <name evidence="3 5" type="primary">rimP</name>
    <name evidence="5" type="ORF">AB6A68_05550</name>
</gene>
<evidence type="ECO:0000256" key="1">
    <source>
        <dbReference type="ARBA" id="ARBA00022490"/>
    </source>
</evidence>
<comment type="caution">
    <text evidence="5">The sequence shown here is derived from an EMBL/GenBank/DDBJ whole genome shotgun (WGS) entry which is preliminary data.</text>
</comment>
<accession>A0ABV3Y168</accession>
<comment type="subcellular location">
    <subcellularLocation>
        <location evidence="3">Cytoplasm</location>
    </subcellularLocation>
</comment>
<dbReference type="InterPro" id="IPR003728">
    <property type="entry name" value="Ribosome_maturation_RimP"/>
</dbReference>
<keyword evidence="6" id="KW-1185">Reference proteome</keyword>
<dbReference type="RefSeq" id="WP_298387100.1">
    <property type="nucleotide sequence ID" value="NZ_JBFSHR010000014.1"/>
</dbReference>
<sequence length="163" mass="17766">MLTNQALVDLLDPVLTPMGLRVLSATWRASVLDLRLEHLDASAPSLDEIAGASKSISGVLDDAEGLHDSAFTLEVSSPGVERPLIRLAHFVWAIGRDIRFTSPEGVVEGRLARVIDDADPLIEVFVNSEVRTYSLRDVGDAKTIFEWGTKSSRNDGRRQIDGA</sequence>
<dbReference type="Gene3D" id="3.30.300.70">
    <property type="entry name" value="RimP-like superfamily, N-terminal"/>
    <property type="match status" value="1"/>
</dbReference>
<dbReference type="InterPro" id="IPR035956">
    <property type="entry name" value="RimP_N_sf"/>
</dbReference>
<keyword evidence="2 3" id="KW-0690">Ribosome biogenesis</keyword>
<evidence type="ECO:0000313" key="6">
    <source>
        <dbReference type="Proteomes" id="UP001560267"/>
    </source>
</evidence>
<comment type="function">
    <text evidence="3">Required for maturation of 30S ribosomal subunits.</text>
</comment>
<evidence type="ECO:0000256" key="2">
    <source>
        <dbReference type="ARBA" id="ARBA00022517"/>
    </source>
</evidence>
<dbReference type="PANTHER" id="PTHR33867:SF1">
    <property type="entry name" value="RIBOSOME MATURATION FACTOR RIMP"/>
    <property type="match status" value="1"/>
</dbReference>
<proteinExistence type="inferred from homology"/>
<evidence type="ECO:0000313" key="5">
    <source>
        <dbReference type="EMBL" id="MEX6429302.1"/>
    </source>
</evidence>
<organism evidence="5 6">
    <name type="scientific">Ferrimicrobium acidiphilum</name>
    <dbReference type="NCBI Taxonomy" id="121039"/>
    <lineage>
        <taxon>Bacteria</taxon>
        <taxon>Bacillati</taxon>
        <taxon>Actinomycetota</taxon>
        <taxon>Acidimicrobiia</taxon>
        <taxon>Acidimicrobiales</taxon>
        <taxon>Acidimicrobiaceae</taxon>
        <taxon>Ferrimicrobium</taxon>
    </lineage>
</organism>
<dbReference type="HAMAP" id="MF_01077">
    <property type="entry name" value="RimP"/>
    <property type="match status" value="1"/>
</dbReference>
<comment type="similarity">
    <text evidence="3">Belongs to the RimP family.</text>
</comment>
<feature type="domain" description="Ribosome maturation factor RimP N-terminal" evidence="4">
    <location>
        <begin position="11"/>
        <end position="81"/>
    </location>
</feature>
<name>A0ABV3Y168_9ACTN</name>
<protein>
    <recommendedName>
        <fullName evidence="3">Ribosome maturation factor RimP</fullName>
    </recommendedName>
</protein>
<dbReference type="Proteomes" id="UP001560267">
    <property type="component" value="Unassembled WGS sequence"/>
</dbReference>
<keyword evidence="1 3" id="KW-0963">Cytoplasm</keyword>
<dbReference type="InterPro" id="IPR028989">
    <property type="entry name" value="RimP_N"/>
</dbReference>
<dbReference type="PANTHER" id="PTHR33867">
    <property type="entry name" value="RIBOSOME MATURATION FACTOR RIMP"/>
    <property type="match status" value="1"/>
</dbReference>
<evidence type="ECO:0000256" key="3">
    <source>
        <dbReference type="HAMAP-Rule" id="MF_01077"/>
    </source>
</evidence>
<dbReference type="SUPFAM" id="SSF75420">
    <property type="entry name" value="YhbC-like, N-terminal domain"/>
    <property type="match status" value="1"/>
</dbReference>
<dbReference type="EMBL" id="JBFSHR010000014">
    <property type="protein sequence ID" value="MEX6429302.1"/>
    <property type="molecule type" value="Genomic_DNA"/>
</dbReference>